<dbReference type="STRING" id="1147741.A0A0R3RFI7"/>
<accession>A0A0R3RFI7</accession>
<evidence type="ECO:0000313" key="2">
    <source>
        <dbReference type="WBParaSite" id="EEL_0000012601-mRNA-1"/>
    </source>
</evidence>
<evidence type="ECO:0000313" key="1">
    <source>
        <dbReference type="Proteomes" id="UP000050640"/>
    </source>
</evidence>
<protein>
    <submittedName>
        <fullName evidence="2">Ig-like domain-containing protein</fullName>
    </submittedName>
</protein>
<dbReference type="WBParaSite" id="EEL_0000012601-mRNA-1">
    <property type="protein sequence ID" value="EEL_0000012601-mRNA-1"/>
    <property type="gene ID" value="EEL_0000012601"/>
</dbReference>
<dbReference type="Proteomes" id="UP000050640">
    <property type="component" value="Unplaced"/>
</dbReference>
<organism evidence="1 2">
    <name type="scientific">Elaeophora elaphi</name>
    <dbReference type="NCBI Taxonomy" id="1147741"/>
    <lineage>
        <taxon>Eukaryota</taxon>
        <taxon>Metazoa</taxon>
        <taxon>Ecdysozoa</taxon>
        <taxon>Nematoda</taxon>
        <taxon>Chromadorea</taxon>
        <taxon>Rhabditida</taxon>
        <taxon>Spirurina</taxon>
        <taxon>Spiruromorpha</taxon>
        <taxon>Filarioidea</taxon>
        <taxon>Onchocercidae</taxon>
        <taxon>Elaeophora</taxon>
    </lineage>
</organism>
<sequence length="240" mass="27781">MTKTDQINAARHWWTTNGSKSQNLDVGLASPSISHHSLEFDDLFELYSEEDNRGHGNGKMKKRSNLYNSLKVSSRTDIKENFPNDASKLRRKDLEFGEFIQREESILSEDNHTQETVHEKDETRRAKISLLLEMKLKISDKQVSCSAHTRFIYVAIQVRPPLTECYPCSLQLQNFQHRIGEETVVVTCAGDYGDMESILKWTIDRKVEDGRELWVNDPIADTTSWDTKRLPMISDVSFRR</sequence>
<name>A0A0R3RFI7_9BILA</name>
<keyword evidence="1" id="KW-1185">Reference proteome</keyword>
<dbReference type="AlphaFoldDB" id="A0A0R3RFI7"/>
<proteinExistence type="predicted"/>
<reference evidence="2" key="1">
    <citation type="submission" date="2017-02" db="UniProtKB">
        <authorList>
            <consortium name="WormBaseParasite"/>
        </authorList>
    </citation>
    <scope>IDENTIFICATION</scope>
</reference>